<dbReference type="Proteomes" id="UP001186452">
    <property type="component" value="Unassembled WGS sequence"/>
</dbReference>
<feature type="domain" description="SnoaL-like" evidence="1">
    <location>
        <begin position="19"/>
        <end position="122"/>
    </location>
</feature>
<gene>
    <name evidence="2" type="ORF">R2X38_13865</name>
</gene>
<reference evidence="2 3" key="1">
    <citation type="submission" date="2023-10" db="EMBL/GenBank/DDBJ databases">
        <title>Marine bacteria isolated from horseshoe crab.</title>
        <authorList>
            <person name="Cheng T.H."/>
        </authorList>
    </citation>
    <scope>NUCLEOTIDE SEQUENCE [LARGE SCALE GENOMIC DNA]</scope>
    <source>
        <strain evidence="2 3">HSC6</strain>
    </source>
</reference>
<sequence length="138" mass="15616">MNTLSVEKQRDEVSIEFLQAFSQAWNNHDIDALMTFVTDDCTFHTAAGPELQGNTFNGRDAVRESFQQVWKNFPDATWLDGVHFVSGDRAVSESTFCATKPDGSRIEARMVDVFTLVDGKIKVKNAFRKDRPSFFNSN</sequence>
<protein>
    <submittedName>
        <fullName evidence="2">Nuclear transport factor 2 family protein</fullName>
    </submittedName>
</protein>
<dbReference type="Pfam" id="PF12680">
    <property type="entry name" value="SnoaL_2"/>
    <property type="match status" value="1"/>
</dbReference>
<dbReference type="SUPFAM" id="SSF54427">
    <property type="entry name" value="NTF2-like"/>
    <property type="match status" value="1"/>
</dbReference>
<evidence type="ECO:0000313" key="2">
    <source>
        <dbReference type="EMBL" id="MDV5170085.1"/>
    </source>
</evidence>
<name>A0ABU3ZIX6_9GAMM</name>
<dbReference type="RefSeq" id="WP_317522866.1">
    <property type="nucleotide sequence ID" value="NZ_JAWJZI010000005.1"/>
</dbReference>
<keyword evidence="3" id="KW-1185">Reference proteome</keyword>
<accession>A0ABU3ZIX6</accession>
<comment type="caution">
    <text evidence="2">The sequence shown here is derived from an EMBL/GenBank/DDBJ whole genome shotgun (WGS) entry which is preliminary data.</text>
</comment>
<dbReference type="InterPro" id="IPR032710">
    <property type="entry name" value="NTF2-like_dom_sf"/>
</dbReference>
<proteinExistence type="predicted"/>
<evidence type="ECO:0000313" key="3">
    <source>
        <dbReference type="Proteomes" id="UP001186452"/>
    </source>
</evidence>
<dbReference type="Gene3D" id="3.10.450.50">
    <property type="match status" value="1"/>
</dbReference>
<evidence type="ECO:0000259" key="1">
    <source>
        <dbReference type="Pfam" id="PF12680"/>
    </source>
</evidence>
<organism evidence="2 3">
    <name type="scientific">Photobacterium rosenbergii</name>
    <dbReference type="NCBI Taxonomy" id="294936"/>
    <lineage>
        <taxon>Bacteria</taxon>
        <taxon>Pseudomonadati</taxon>
        <taxon>Pseudomonadota</taxon>
        <taxon>Gammaproteobacteria</taxon>
        <taxon>Vibrionales</taxon>
        <taxon>Vibrionaceae</taxon>
        <taxon>Photobacterium</taxon>
    </lineage>
</organism>
<dbReference type="EMBL" id="JAWJZI010000005">
    <property type="protein sequence ID" value="MDV5170085.1"/>
    <property type="molecule type" value="Genomic_DNA"/>
</dbReference>
<dbReference type="InterPro" id="IPR037401">
    <property type="entry name" value="SnoaL-like"/>
</dbReference>